<evidence type="ECO:0000313" key="4">
    <source>
        <dbReference type="Proteomes" id="UP000593566"/>
    </source>
</evidence>
<dbReference type="Pfam" id="PF01814">
    <property type="entry name" value="Hemerythrin"/>
    <property type="match status" value="1"/>
</dbReference>
<dbReference type="InterPro" id="IPR012312">
    <property type="entry name" value="Hemerythrin-like"/>
</dbReference>
<comment type="caution">
    <text evidence="3">The sequence shown here is derived from an EMBL/GenBank/DDBJ whole genome shotgun (WGS) entry which is preliminary data.</text>
</comment>
<reference evidence="3 4" key="1">
    <citation type="journal article" date="2020" name="Genomics">
        <title>Complete, high-quality genomes from long-read metagenomic sequencing of two wolf lichen thalli reveals enigmatic genome architecture.</title>
        <authorList>
            <person name="McKenzie S.K."/>
            <person name="Walston R.F."/>
            <person name="Allen J.L."/>
        </authorList>
    </citation>
    <scope>NUCLEOTIDE SEQUENCE [LARGE SCALE GENOMIC DNA]</scope>
    <source>
        <strain evidence="3">WasteWater1</strain>
    </source>
</reference>
<dbReference type="RefSeq" id="XP_037148813.1">
    <property type="nucleotide sequence ID" value="XM_037296115.1"/>
</dbReference>
<dbReference type="Proteomes" id="UP000593566">
    <property type="component" value="Unassembled WGS sequence"/>
</dbReference>
<feature type="compositionally biased region" description="Polar residues" evidence="1">
    <location>
        <begin position="205"/>
        <end position="217"/>
    </location>
</feature>
<dbReference type="EMBL" id="JACCJB010000020">
    <property type="protein sequence ID" value="KAF6219378.1"/>
    <property type="molecule type" value="Genomic_DNA"/>
</dbReference>
<dbReference type="InterPro" id="IPR053206">
    <property type="entry name" value="Dimeric_xanthone_biosynth"/>
</dbReference>
<name>A0A8H6F976_9LECA</name>
<dbReference type="AlphaFoldDB" id="A0A8H6F976"/>
<evidence type="ECO:0000313" key="3">
    <source>
        <dbReference type="EMBL" id="KAF6219378.1"/>
    </source>
</evidence>
<keyword evidence="4" id="KW-1185">Reference proteome</keyword>
<protein>
    <recommendedName>
        <fullName evidence="2">Hemerythrin-like domain-containing protein</fullName>
    </recommendedName>
</protein>
<dbReference type="Gene3D" id="1.20.120.520">
    <property type="entry name" value="nmb1532 protein domain like"/>
    <property type="match status" value="1"/>
</dbReference>
<dbReference type="GeneID" id="59333610"/>
<evidence type="ECO:0000259" key="2">
    <source>
        <dbReference type="Pfam" id="PF01814"/>
    </source>
</evidence>
<gene>
    <name evidence="3" type="ORF">HO133_005204</name>
</gene>
<accession>A0A8H6F976</accession>
<feature type="region of interest" description="Disordered" evidence="1">
    <location>
        <begin position="199"/>
        <end position="228"/>
    </location>
</feature>
<organism evidence="3 4">
    <name type="scientific">Letharia lupina</name>
    <dbReference type="NCBI Taxonomy" id="560253"/>
    <lineage>
        <taxon>Eukaryota</taxon>
        <taxon>Fungi</taxon>
        <taxon>Dikarya</taxon>
        <taxon>Ascomycota</taxon>
        <taxon>Pezizomycotina</taxon>
        <taxon>Lecanoromycetes</taxon>
        <taxon>OSLEUM clade</taxon>
        <taxon>Lecanoromycetidae</taxon>
        <taxon>Lecanorales</taxon>
        <taxon>Lecanorineae</taxon>
        <taxon>Parmeliaceae</taxon>
        <taxon>Letharia</taxon>
    </lineage>
</organism>
<dbReference type="PANTHER" id="PTHR38048">
    <property type="entry name" value="EXPRESSED PROTEIN"/>
    <property type="match status" value="1"/>
</dbReference>
<dbReference type="PANTHER" id="PTHR38048:SF2">
    <property type="entry name" value="HEMERYTHRIN-LIKE DOMAIN-CONTAINING PROTEIN"/>
    <property type="match status" value="1"/>
</dbReference>
<sequence length="228" mass="25500">MTLTRATRLKFMKIVAFCGDLTQVWVQRLLTGLALSAYTPSVLQKSPAAIHAASEMTHVHNVITRGVNSFYLQAPNVRNPSDIKDFLHFVIVWGNLVDRHHETEEESIFPDLENFTGDKGLMQHSVEQHHAFHSGLQTLKNYASSTAPEDYSSDKRKSIIDGLGPTLQEHLVDEIDTMLTLKKFDSEGLMKVWKVSEAEARAKTRSTGASKASPTNRKPQRKTADSVL</sequence>
<proteinExistence type="predicted"/>
<evidence type="ECO:0000256" key="1">
    <source>
        <dbReference type="SAM" id="MobiDB-lite"/>
    </source>
</evidence>
<feature type="domain" description="Hemerythrin-like" evidence="2">
    <location>
        <begin position="53"/>
        <end position="179"/>
    </location>
</feature>